<comment type="function">
    <text evidence="7">Catalyzes the GTP-dependent ribosomal translocation step during translation elongation. During this step, the ribosome changes from the pre-translocational (PRE) to the post-translocational (POST) state as the newly formed A-site-bound peptidyl-tRNA and P-site-bound deacylated tRNA move to the P and E sites, respectively. Catalyzes the coordinated movement of the two tRNA molecules, the mRNA and conformational changes in the ribosome.</text>
</comment>
<dbReference type="GO" id="GO:0003924">
    <property type="term" value="F:GTPase activity"/>
    <property type="evidence" value="ECO:0007669"/>
    <property type="project" value="InterPro"/>
</dbReference>
<dbReference type="Pfam" id="PF14492">
    <property type="entry name" value="EFG_III"/>
    <property type="match status" value="1"/>
</dbReference>
<dbReference type="CDD" id="cd04170">
    <property type="entry name" value="EF-G_bact"/>
    <property type="match status" value="1"/>
</dbReference>
<dbReference type="SUPFAM" id="SSF54980">
    <property type="entry name" value="EF-G C-terminal domain-like"/>
    <property type="match status" value="2"/>
</dbReference>
<dbReference type="InterPro" id="IPR041095">
    <property type="entry name" value="EFG_II"/>
</dbReference>
<dbReference type="GO" id="GO:0003746">
    <property type="term" value="F:translation elongation factor activity"/>
    <property type="evidence" value="ECO:0007669"/>
    <property type="project" value="UniProtKB-KW"/>
</dbReference>
<dbReference type="InterPro" id="IPR047872">
    <property type="entry name" value="EFG_IV"/>
</dbReference>
<comment type="caution">
    <text evidence="9">The sequence shown here is derived from an EMBL/GenBank/DDBJ whole genome shotgun (WGS) entry which is preliminary data.</text>
</comment>
<dbReference type="InterPro" id="IPR005517">
    <property type="entry name" value="Transl_elong_EFG/EF2_IV"/>
</dbReference>
<dbReference type="Proteomes" id="UP000017938">
    <property type="component" value="Unassembled WGS sequence"/>
</dbReference>
<sequence length="684" mass="74582">MNKFTTSQIRNVCLLGHGGSGKTSLAEAMLYLTKATDRLGKTSEGNTVCDFDPEEIRRGLTIQSTVAPVYWKDCKINVLDTPGYLDFAGEVMQSVRVADAALIVIDGKAGVEVGAELAWQYATDAGIPKSFFINKFDDPECRFYKAFDALRAAFGVSVCPLLIPMIENGAVTGFLNLIDLKTYIYNKQGTHEEGSIPAEFTEIADKYRNMLLESIAETSDELMEKFFAGEEITREEAVEAIHNGIIHGSICPVICGSAGKMWGVEALLDTIAESYPRHTAKKFEKNVDGENVAIDKEGKEPAVFVFRTVSDSFGKQSFFKVMTGNLDNTMSLKNLTTGSAEKFGHIYEVRGKKMTEVDSMACGDIGMIQKLTDTATGDTLTNLDMKPYMGIEYPEPYMTMAISPKSKGDEDKIANGIARIREEDKTIAFENNAETKQLLISGLGDIHLDVIVSRLKSRYNVDVTLSKPKIAYRETIRKTIQAEGKHKKQSGGHGQYGHVKITFSPGEGDGLTFTESVVGGAVPKGYFPAVEKGLAEAMQKGVLAGYPMVGLAADLYDGSYHDVDSSEMAFKLAANLAYKELTKASPVLLEPVGELHVTVPDSMVGDIIGDLNKRRGRVLGIDHIDGRKGYQTVTAEVPQAEMADYPIAVRAMTQGKGTFSYRFVRYEDVPGNVSAKVIADAAAE</sequence>
<dbReference type="Pfam" id="PF03764">
    <property type="entry name" value="EFG_IV"/>
    <property type="match status" value="1"/>
</dbReference>
<keyword evidence="4 9" id="KW-0251">Elongation factor</keyword>
<evidence type="ECO:0000256" key="5">
    <source>
        <dbReference type="ARBA" id="ARBA00022917"/>
    </source>
</evidence>
<dbReference type="CDD" id="cd16262">
    <property type="entry name" value="EFG_III"/>
    <property type="match status" value="1"/>
</dbReference>
<dbReference type="CDD" id="cd01434">
    <property type="entry name" value="EFG_mtEFG1_IV"/>
    <property type="match status" value="1"/>
</dbReference>
<dbReference type="AlphaFoldDB" id="R6UX46"/>
<evidence type="ECO:0000256" key="7">
    <source>
        <dbReference type="ARBA" id="ARBA00024731"/>
    </source>
</evidence>
<keyword evidence="6" id="KW-0342">GTP-binding</keyword>
<dbReference type="InterPro" id="IPR014721">
    <property type="entry name" value="Ribsml_uS5_D2-typ_fold_subgr"/>
</dbReference>
<dbReference type="InterPro" id="IPR020568">
    <property type="entry name" value="Ribosomal_Su5_D2-typ_SF"/>
</dbReference>
<evidence type="ECO:0000313" key="9">
    <source>
        <dbReference type="EMBL" id="CDC75252.1"/>
    </source>
</evidence>
<dbReference type="NCBIfam" id="NF009379">
    <property type="entry name" value="PRK12740.1-3"/>
    <property type="match status" value="1"/>
</dbReference>
<dbReference type="Gene3D" id="3.40.50.300">
    <property type="entry name" value="P-loop containing nucleotide triphosphate hydrolases"/>
    <property type="match status" value="1"/>
</dbReference>
<evidence type="ECO:0000256" key="4">
    <source>
        <dbReference type="ARBA" id="ARBA00022768"/>
    </source>
</evidence>
<feature type="domain" description="Tr-type G" evidence="8">
    <location>
        <begin position="7"/>
        <end position="281"/>
    </location>
</feature>
<accession>R6UX46</accession>
<protein>
    <recommendedName>
        <fullName evidence="2">Elongation factor G</fullName>
    </recommendedName>
    <alternativeName>
        <fullName evidence="1">Tetracycline resistance protein TetQ</fullName>
    </alternativeName>
</protein>
<evidence type="ECO:0000256" key="2">
    <source>
        <dbReference type="ARBA" id="ARBA00017872"/>
    </source>
</evidence>
<dbReference type="InterPro" id="IPR009000">
    <property type="entry name" value="Transl_B-barrel_sf"/>
</dbReference>
<dbReference type="Gene3D" id="3.30.70.240">
    <property type="match status" value="1"/>
</dbReference>
<reference evidence="10 12" key="2">
    <citation type="submission" date="2022-03" db="EMBL/GenBank/DDBJ databases">
        <title>Metagenome-assembled genomes from swine fecal metagenomes.</title>
        <authorList>
            <person name="Holman D.B."/>
            <person name="Kommadath A."/>
        </authorList>
    </citation>
    <scope>NUCLEOTIDE SEQUENCE [LARGE SCALE GENOMIC DNA]</scope>
    <source>
        <strain evidence="10">SUG147</strain>
    </source>
</reference>
<dbReference type="Pfam" id="PF00679">
    <property type="entry name" value="EFG_C"/>
    <property type="match status" value="1"/>
</dbReference>
<evidence type="ECO:0000313" key="12">
    <source>
        <dbReference type="Proteomes" id="UP001139365"/>
    </source>
</evidence>
<dbReference type="EMBL" id="CBFW010000287">
    <property type="protein sequence ID" value="CDC75252.1"/>
    <property type="molecule type" value="Genomic_DNA"/>
</dbReference>
<dbReference type="Proteomes" id="UP001139365">
    <property type="component" value="Unassembled WGS sequence"/>
</dbReference>
<reference evidence="9" key="1">
    <citation type="submission" date="2012-11" db="EMBL/GenBank/DDBJ databases">
        <title>Dependencies among metagenomic species, viruses, plasmids and units of genetic variation.</title>
        <authorList>
            <person name="Nielsen H.B."/>
            <person name="Almeida M."/>
            <person name="Juncker A.S."/>
            <person name="Rasmussen S."/>
            <person name="Li J."/>
            <person name="Sunagawa S."/>
            <person name="Plichta D."/>
            <person name="Gautier L."/>
            <person name="Le Chatelier E."/>
            <person name="Peletier E."/>
            <person name="Bonde I."/>
            <person name="Nielsen T."/>
            <person name="Manichanh C."/>
            <person name="Arumugam M."/>
            <person name="Batto J."/>
            <person name="Santos M.B.Q.D."/>
            <person name="Blom N."/>
            <person name="Borruel N."/>
            <person name="Burgdorf K.S."/>
            <person name="Boumezbeur F."/>
            <person name="Casellas F."/>
            <person name="Dore J."/>
            <person name="Guarner F."/>
            <person name="Hansen T."/>
            <person name="Hildebrand F."/>
            <person name="Kaas R.S."/>
            <person name="Kennedy S."/>
            <person name="Kristiansen K."/>
            <person name="Kultima J.R."/>
            <person name="Leonard P."/>
            <person name="Levenez F."/>
            <person name="Lund O."/>
            <person name="Moumen B."/>
            <person name="Le Paslier D."/>
            <person name="Pons N."/>
            <person name="Pedersen O."/>
            <person name="Prifti E."/>
            <person name="Qin J."/>
            <person name="Raes J."/>
            <person name="Tap J."/>
            <person name="Tims S."/>
            <person name="Ussery D.W."/>
            <person name="Yamada T."/>
            <person name="MetaHit consortium"/>
            <person name="Renault P."/>
            <person name="Sicheritz-Ponten T."/>
            <person name="Bork P."/>
            <person name="Wang J."/>
            <person name="Brunak S."/>
            <person name="Ehrlich S.D."/>
        </authorList>
    </citation>
    <scope>NUCLEOTIDE SEQUENCE [LARGE SCALE GENOMIC DNA]</scope>
</reference>
<name>R6UX46_9BACT</name>
<dbReference type="NCBIfam" id="NF009381">
    <property type="entry name" value="PRK12740.1-5"/>
    <property type="match status" value="1"/>
</dbReference>
<keyword evidence="5" id="KW-0648">Protein biosynthesis</keyword>
<dbReference type="SUPFAM" id="SSF54211">
    <property type="entry name" value="Ribosomal protein S5 domain 2-like"/>
    <property type="match status" value="1"/>
</dbReference>
<evidence type="ECO:0000259" key="8">
    <source>
        <dbReference type="PROSITE" id="PS51722"/>
    </source>
</evidence>
<evidence type="ECO:0000313" key="10">
    <source>
        <dbReference type="EMBL" id="MCI5755359.1"/>
    </source>
</evidence>
<dbReference type="PROSITE" id="PS51722">
    <property type="entry name" value="G_TR_2"/>
    <property type="match status" value="1"/>
</dbReference>
<dbReference type="NCBIfam" id="TIGR00231">
    <property type="entry name" value="small_GTP"/>
    <property type="match status" value="1"/>
</dbReference>
<dbReference type="Gene3D" id="2.40.30.10">
    <property type="entry name" value="Translation factors"/>
    <property type="match status" value="1"/>
</dbReference>
<dbReference type="Gene3D" id="3.30.70.870">
    <property type="entry name" value="Elongation Factor G (Translational Gtpase), domain 3"/>
    <property type="match status" value="1"/>
</dbReference>
<dbReference type="EMBL" id="JALEMU010000057">
    <property type="protein sequence ID" value="MCI5755359.1"/>
    <property type="molecule type" value="Genomic_DNA"/>
</dbReference>
<dbReference type="InterPro" id="IPR000795">
    <property type="entry name" value="T_Tr_GTP-bd_dom"/>
</dbReference>
<keyword evidence="3" id="KW-0547">Nucleotide-binding</keyword>
<dbReference type="PANTHER" id="PTHR43261:SF6">
    <property type="entry name" value="ELONGATION FACTOR G-LIKE PROTEIN"/>
    <property type="match status" value="1"/>
</dbReference>
<dbReference type="PANTHER" id="PTHR43261">
    <property type="entry name" value="TRANSLATION ELONGATION FACTOR G-RELATED"/>
    <property type="match status" value="1"/>
</dbReference>
<dbReference type="CDD" id="cd03713">
    <property type="entry name" value="EFG_mtEFG_C"/>
    <property type="match status" value="1"/>
</dbReference>
<dbReference type="FunFam" id="3.30.230.10:FF:000003">
    <property type="entry name" value="Elongation factor G"/>
    <property type="match status" value="1"/>
</dbReference>
<dbReference type="FunFam" id="3.30.70.240:FF:000001">
    <property type="entry name" value="Elongation factor G"/>
    <property type="match status" value="1"/>
</dbReference>
<gene>
    <name evidence="9" type="ORF">BN580_01795</name>
    <name evidence="10" type="ORF">MR241_03585</name>
</gene>
<dbReference type="InterPro" id="IPR035647">
    <property type="entry name" value="EFG_III/V"/>
</dbReference>
<dbReference type="PRINTS" id="PR00315">
    <property type="entry name" value="ELONGATNFCT"/>
</dbReference>
<evidence type="ECO:0000313" key="11">
    <source>
        <dbReference type="Proteomes" id="UP000017938"/>
    </source>
</evidence>
<evidence type="ECO:0000256" key="1">
    <source>
        <dbReference type="ARBA" id="ARBA00013902"/>
    </source>
</evidence>
<dbReference type="GO" id="GO:0005525">
    <property type="term" value="F:GTP binding"/>
    <property type="evidence" value="ECO:0007669"/>
    <property type="project" value="UniProtKB-KW"/>
</dbReference>
<dbReference type="GO" id="GO:0032790">
    <property type="term" value="P:ribosome disassembly"/>
    <property type="evidence" value="ECO:0007669"/>
    <property type="project" value="TreeGrafter"/>
</dbReference>
<organism evidence="9 11">
    <name type="scientific">Candidatus Colimorpha enterica</name>
    <dbReference type="NCBI Taxonomy" id="3083063"/>
    <lineage>
        <taxon>Bacteria</taxon>
        <taxon>Pseudomonadati</taxon>
        <taxon>Bacteroidota</taxon>
        <taxon>Bacteroidia</taxon>
        <taxon>Bacteroidales</taxon>
        <taxon>Candidatus Colimorpha</taxon>
    </lineage>
</organism>
<dbReference type="SMART" id="SM00838">
    <property type="entry name" value="EFG_C"/>
    <property type="match status" value="1"/>
</dbReference>
<dbReference type="Pfam" id="PF00009">
    <property type="entry name" value="GTP_EFTU"/>
    <property type="match status" value="1"/>
</dbReference>
<proteinExistence type="predicted"/>
<evidence type="ECO:0000256" key="6">
    <source>
        <dbReference type="ARBA" id="ARBA00023134"/>
    </source>
</evidence>
<dbReference type="SUPFAM" id="SSF50447">
    <property type="entry name" value="Translation proteins"/>
    <property type="match status" value="1"/>
</dbReference>
<dbReference type="InterPro" id="IPR053905">
    <property type="entry name" value="EF-G-like_DII"/>
</dbReference>
<dbReference type="InterPro" id="IPR027417">
    <property type="entry name" value="P-loop_NTPase"/>
</dbReference>
<dbReference type="InterPro" id="IPR009022">
    <property type="entry name" value="EFG_III"/>
</dbReference>
<dbReference type="SUPFAM" id="SSF52540">
    <property type="entry name" value="P-loop containing nucleoside triphosphate hydrolases"/>
    <property type="match status" value="1"/>
</dbReference>
<dbReference type="Gene3D" id="3.30.230.10">
    <property type="match status" value="1"/>
</dbReference>
<dbReference type="InterPro" id="IPR000640">
    <property type="entry name" value="EFG_V-like"/>
</dbReference>
<evidence type="ECO:0000256" key="3">
    <source>
        <dbReference type="ARBA" id="ARBA00022741"/>
    </source>
</evidence>
<dbReference type="STRING" id="1263015.BN580_01795"/>
<dbReference type="InterPro" id="IPR005225">
    <property type="entry name" value="Small_GTP-bd"/>
</dbReference>
<dbReference type="Pfam" id="PF22042">
    <property type="entry name" value="EF-G_D2"/>
    <property type="match status" value="1"/>
</dbReference>
<dbReference type="SMART" id="SM00889">
    <property type="entry name" value="EFG_IV"/>
    <property type="match status" value="1"/>
</dbReference>
<dbReference type="InterPro" id="IPR035649">
    <property type="entry name" value="EFG_V"/>
</dbReference>